<protein>
    <submittedName>
        <fullName evidence="2">Uncharacterized protein</fullName>
    </submittedName>
</protein>
<feature type="transmembrane region" description="Helical" evidence="1">
    <location>
        <begin position="214"/>
        <end position="233"/>
    </location>
</feature>
<dbReference type="GeneID" id="16747415"/>
<feature type="transmembrane region" description="Helical" evidence="1">
    <location>
        <begin position="174"/>
        <end position="194"/>
    </location>
</feature>
<dbReference type="KEGG" id="vg:16747415"/>
<keyword evidence="1" id="KW-1133">Transmembrane helix</keyword>
<feature type="transmembrane region" description="Helical" evidence="1">
    <location>
        <begin position="239"/>
        <end position="258"/>
    </location>
</feature>
<accession>U3GQ06</accession>
<keyword evidence="1" id="KW-0472">Membrane</keyword>
<feature type="transmembrane region" description="Helical" evidence="1">
    <location>
        <begin position="61"/>
        <end position="78"/>
    </location>
</feature>
<gene>
    <name evidence="2" type="primary">U26</name>
</gene>
<reference evidence="2 3" key="1">
    <citation type="submission" date="2013-05" db="EMBL/GenBank/DDBJ databases">
        <title>Genome organization and molecular characterization of porcine cytomegalovirus.</title>
        <authorList>
            <person name="Gu W."/>
            <person name="Zhou L."/>
            <person name="Ge X."/>
            <person name="Guo X."/>
            <person name="Yang H."/>
        </authorList>
    </citation>
    <scope>NUCLEOTIDE SEQUENCE [LARGE SCALE GENOMIC DNA]</scope>
    <source>
        <strain evidence="2 3">BJ09</strain>
    </source>
</reference>
<feature type="transmembrane region" description="Helical" evidence="1">
    <location>
        <begin position="35"/>
        <end position="52"/>
    </location>
</feature>
<dbReference type="Proteomes" id="UP000243849">
    <property type="component" value="Segment"/>
</dbReference>
<name>U3GQ06_9BETA</name>
<organism evidence="2 3">
    <name type="scientific">Suid betaherpesvirus 2</name>
    <dbReference type="NCBI Taxonomy" id="1608255"/>
    <lineage>
        <taxon>Viruses</taxon>
        <taxon>Duplodnaviria</taxon>
        <taxon>Heunggongvirae</taxon>
        <taxon>Peploviricota</taxon>
        <taxon>Herviviricetes</taxon>
        <taxon>Herpesvirales</taxon>
        <taxon>Orthoherpesviridae</taxon>
        <taxon>Betaherpesvirinae</taxon>
        <taxon>Roseolovirus</taxon>
        <taxon>Roseolovirus suidbeta2</taxon>
    </lineage>
</organism>
<sequence>MLDLLLSVVFGMVCGLILPGYDEMVFLRFMFDSDWHRMLFYAFVIFIGFLYVDEKVMSNHTAYNSMIIIILCKMILMTVRGESTLMTCMLMMVSEMCVYLSLKRLQLYVGVDPFGWNSGVFTGVFFKVVCQSSDDWSLGLYVLSLPFLCFFRKARKMLPVILEKQDDVYSVTTVPHVTLCVCLFVMNILLHKIFLTNPFMIANFILLMKIDVKLLCMEVFMCCTLLMHVVNLLCGGAVMYFALDLAVGIICAMFATWAGNCLWRERMNNSAGVLTVFAIASLNL</sequence>
<keyword evidence="1" id="KW-0812">Transmembrane</keyword>
<evidence type="ECO:0000313" key="3">
    <source>
        <dbReference type="Proteomes" id="UP000243849"/>
    </source>
</evidence>
<evidence type="ECO:0000256" key="1">
    <source>
        <dbReference type="SAM" id="Phobius"/>
    </source>
</evidence>
<keyword evidence="3" id="KW-1185">Reference proteome</keyword>
<proteinExistence type="predicted"/>
<dbReference type="EMBL" id="KF017583">
    <property type="protein sequence ID" value="AGT99220.1"/>
    <property type="molecule type" value="Genomic_DNA"/>
</dbReference>
<dbReference type="RefSeq" id="YP_008492965.1">
    <property type="nucleotide sequence ID" value="NC_022233.1"/>
</dbReference>
<evidence type="ECO:0000313" key="2">
    <source>
        <dbReference type="EMBL" id="AGT99220.1"/>
    </source>
</evidence>